<comment type="similarity">
    <text evidence="2">Belongs to the major facilitator superfamily. Nitrate/nitrite porter (TC 2.A.1.8) family.</text>
</comment>
<feature type="transmembrane region" description="Helical" evidence="7">
    <location>
        <begin position="295"/>
        <end position="315"/>
    </location>
</feature>
<evidence type="ECO:0000256" key="1">
    <source>
        <dbReference type="ARBA" id="ARBA00004141"/>
    </source>
</evidence>
<dbReference type="OrthoDB" id="9771451at2"/>
<protein>
    <submittedName>
        <fullName evidence="9">MFS transporter, NNP family, nitrate/nitrite transporter</fullName>
    </submittedName>
</protein>
<comment type="subcellular location">
    <subcellularLocation>
        <location evidence="1">Membrane</location>
        <topology evidence="1">Multi-pass membrane protein</topology>
    </subcellularLocation>
</comment>
<dbReference type="EMBL" id="FMYQ01000028">
    <property type="protein sequence ID" value="SDD92479.1"/>
    <property type="molecule type" value="Genomic_DNA"/>
</dbReference>
<sequence length="464" mass="47832">MKDLASSLKSGNWRALIACFLYFDTGFTVWVMFGPLAPFIQKDIPMTPAELGLLVAVPVLGAAILRVTLGNLYQAYDGRRVALLGIALSAIPSAVLLLMPGTPSYTLLLVLGVLLGVGGASFAVALPMAGSNYPPKVQGLVLGLAAAGNIGAVLDGFLFPGLAAHYGWARATGAALPLLALAATAVTFWARDLGQKSGSAAQALRAFCMTLAGLVALVLAVHAGVFGAGKTGVLLLPVLGALLAIVVLPRHYRAVLAQGDTWVVMLVYSITFGGFVGMSSYISTLLISLYQVPKLEAGVVMSLLALTGAMVRPLGGLVADRISGVRALVVLLAAISACDFAFALWMPPFAAGIALLAFTYVCFGLGNGATFQLVPRRWQGRTGLMSGIIGAAGGIGGFYLPVIMGIAKESTGSYQMGFATFGVIAAAAFGLVVLHRARWLEWALPQEPTLAPAIVQGAQASAGN</sequence>
<dbReference type="Pfam" id="PF07690">
    <property type="entry name" value="MFS_1"/>
    <property type="match status" value="1"/>
</dbReference>
<feature type="transmembrane region" description="Helical" evidence="7">
    <location>
        <begin position="413"/>
        <end position="434"/>
    </location>
</feature>
<organism evidence="9 10">
    <name type="scientific">Paraburkholderia lycopersici</name>
    <dbReference type="NCBI Taxonomy" id="416944"/>
    <lineage>
        <taxon>Bacteria</taxon>
        <taxon>Pseudomonadati</taxon>
        <taxon>Pseudomonadota</taxon>
        <taxon>Betaproteobacteria</taxon>
        <taxon>Burkholderiales</taxon>
        <taxon>Burkholderiaceae</taxon>
        <taxon>Paraburkholderia</taxon>
    </lineage>
</organism>
<feature type="transmembrane region" description="Helical" evidence="7">
    <location>
        <begin position="231"/>
        <end position="249"/>
    </location>
</feature>
<dbReference type="InterPro" id="IPR044772">
    <property type="entry name" value="NO3_transporter"/>
</dbReference>
<dbReference type="InterPro" id="IPR020846">
    <property type="entry name" value="MFS_dom"/>
</dbReference>
<name>A0A1G6YQ04_9BURK</name>
<dbReference type="SUPFAM" id="SSF103473">
    <property type="entry name" value="MFS general substrate transporter"/>
    <property type="match status" value="1"/>
</dbReference>
<dbReference type="RefSeq" id="WP_092002958.1">
    <property type="nucleotide sequence ID" value="NZ_FMYQ01000028.1"/>
</dbReference>
<keyword evidence="6 7" id="KW-0472">Membrane</keyword>
<dbReference type="PROSITE" id="PS50850">
    <property type="entry name" value="MFS"/>
    <property type="match status" value="1"/>
</dbReference>
<feature type="transmembrane region" description="Helical" evidence="7">
    <location>
        <begin position="171"/>
        <end position="191"/>
    </location>
</feature>
<feature type="transmembrane region" description="Helical" evidence="7">
    <location>
        <begin position="383"/>
        <end position="407"/>
    </location>
</feature>
<evidence type="ECO:0000313" key="9">
    <source>
        <dbReference type="EMBL" id="SDD92479.1"/>
    </source>
</evidence>
<dbReference type="GO" id="GO:0042128">
    <property type="term" value="P:nitrate assimilation"/>
    <property type="evidence" value="ECO:0007669"/>
    <property type="project" value="UniProtKB-KW"/>
</dbReference>
<feature type="transmembrane region" description="Helical" evidence="7">
    <location>
        <begin position="12"/>
        <end position="31"/>
    </location>
</feature>
<feature type="transmembrane region" description="Helical" evidence="7">
    <location>
        <begin position="105"/>
        <end position="128"/>
    </location>
</feature>
<dbReference type="InterPro" id="IPR036259">
    <property type="entry name" value="MFS_trans_sf"/>
</dbReference>
<evidence type="ECO:0000256" key="2">
    <source>
        <dbReference type="ARBA" id="ARBA00008432"/>
    </source>
</evidence>
<dbReference type="InterPro" id="IPR011701">
    <property type="entry name" value="MFS"/>
</dbReference>
<dbReference type="GO" id="GO:0015112">
    <property type="term" value="F:nitrate transmembrane transporter activity"/>
    <property type="evidence" value="ECO:0007669"/>
    <property type="project" value="InterPro"/>
</dbReference>
<keyword evidence="10" id="KW-1185">Reference proteome</keyword>
<evidence type="ECO:0000313" key="10">
    <source>
        <dbReference type="Proteomes" id="UP000198908"/>
    </source>
</evidence>
<feature type="transmembrane region" description="Helical" evidence="7">
    <location>
        <begin position="140"/>
        <end position="159"/>
    </location>
</feature>
<dbReference type="GO" id="GO:0016020">
    <property type="term" value="C:membrane"/>
    <property type="evidence" value="ECO:0007669"/>
    <property type="project" value="UniProtKB-SubCell"/>
</dbReference>
<feature type="transmembrane region" description="Helical" evidence="7">
    <location>
        <begin position="351"/>
        <end position="371"/>
    </location>
</feature>
<reference evidence="10" key="1">
    <citation type="submission" date="2016-09" db="EMBL/GenBank/DDBJ databases">
        <authorList>
            <person name="Varghese N."/>
            <person name="Submissions S."/>
        </authorList>
    </citation>
    <scope>NUCLEOTIDE SEQUENCE [LARGE SCALE GENOMIC DNA]</scope>
    <source>
        <strain evidence="10">TNe-862</strain>
    </source>
</reference>
<evidence type="ECO:0000256" key="3">
    <source>
        <dbReference type="ARBA" id="ARBA00022692"/>
    </source>
</evidence>
<feature type="domain" description="Major facilitator superfamily (MFS) profile" evidence="8">
    <location>
        <begin position="14"/>
        <end position="440"/>
    </location>
</feature>
<evidence type="ECO:0000259" key="8">
    <source>
        <dbReference type="PROSITE" id="PS50850"/>
    </source>
</evidence>
<feature type="transmembrane region" description="Helical" evidence="7">
    <location>
        <begin position="51"/>
        <end position="69"/>
    </location>
</feature>
<dbReference type="Gene3D" id="1.20.1250.20">
    <property type="entry name" value="MFS general substrate transporter like domains"/>
    <property type="match status" value="2"/>
</dbReference>
<feature type="transmembrane region" description="Helical" evidence="7">
    <location>
        <begin position="203"/>
        <end position="225"/>
    </location>
</feature>
<keyword evidence="5" id="KW-0534">Nitrate assimilation</keyword>
<feature type="transmembrane region" description="Helical" evidence="7">
    <location>
        <begin position="81"/>
        <end position="99"/>
    </location>
</feature>
<evidence type="ECO:0000256" key="4">
    <source>
        <dbReference type="ARBA" id="ARBA00022989"/>
    </source>
</evidence>
<gene>
    <name evidence="9" type="ORF">SAMN05421548_12858</name>
</gene>
<dbReference type="PANTHER" id="PTHR23515">
    <property type="entry name" value="HIGH-AFFINITY NITRATE TRANSPORTER 2.3"/>
    <property type="match status" value="1"/>
</dbReference>
<dbReference type="STRING" id="416944.SAMN05421548_12858"/>
<keyword evidence="4 7" id="KW-1133">Transmembrane helix</keyword>
<feature type="transmembrane region" description="Helical" evidence="7">
    <location>
        <begin position="327"/>
        <end position="345"/>
    </location>
</feature>
<keyword evidence="3 7" id="KW-0812">Transmembrane</keyword>
<accession>A0A1G6YQ04</accession>
<evidence type="ECO:0000256" key="5">
    <source>
        <dbReference type="ARBA" id="ARBA00023063"/>
    </source>
</evidence>
<evidence type="ECO:0000256" key="6">
    <source>
        <dbReference type="ARBA" id="ARBA00023136"/>
    </source>
</evidence>
<dbReference type="AlphaFoldDB" id="A0A1G6YQ04"/>
<proteinExistence type="inferred from homology"/>
<dbReference type="Proteomes" id="UP000198908">
    <property type="component" value="Unassembled WGS sequence"/>
</dbReference>
<feature type="transmembrane region" description="Helical" evidence="7">
    <location>
        <begin position="261"/>
        <end position="283"/>
    </location>
</feature>
<evidence type="ECO:0000256" key="7">
    <source>
        <dbReference type="SAM" id="Phobius"/>
    </source>
</evidence>